<dbReference type="AlphaFoldDB" id="A0AAV9XHQ4"/>
<dbReference type="Proteomes" id="UP001365542">
    <property type="component" value="Unassembled WGS sequence"/>
</dbReference>
<dbReference type="EMBL" id="JAVHJO010000004">
    <property type="protein sequence ID" value="KAK6541181.1"/>
    <property type="molecule type" value="Genomic_DNA"/>
</dbReference>
<accession>A0AAV9XHQ4</accession>
<evidence type="ECO:0000313" key="2">
    <source>
        <dbReference type="Proteomes" id="UP001365542"/>
    </source>
</evidence>
<sequence length="76" mass="8210">MPSEAELQSELEELRVLRATLEAVRQFVIAVETDVTAVGENAKTVTDLSRQWGEVITEAAIAVGDMKPTAPGARRS</sequence>
<protein>
    <recommendedName>
        <fullName evidence="3">DASH complex subunit DAD2</fullName>
    </recommendedName>
</protein>
<evidence type="ECO:0008006" key="3">
    <source>
        <dbReference type="Google" id="ProtNLM"/>
    </source>
</evidence>
<organism evidence="1 2">
    <name type="scientific">Orbilia ellipsospora</name>
    <dbReference type="NCBI Taxonomy" id="2528407"/>
    <lineage>
        <taxon>Eukaryota</taxon>
        <taxon>Fungi</taxon>
        <taxon>Dikarya</taxon>
        <taxon>Ascomycota</taxon>
        <taxon>Pezizomycotina</taxon>
        <taxon>Orbiliomycetes</taxon>
        <taxon>Orbiliales</taxon>
        <taxon>Orbiliaceae</taxon>
        <taxon>Orbilia</taxon>
    </lineage>
</organism>
<evidence type="ECO:0000313" key="1">
    <source>
        <dbReference type="EMBL" id="KAK6541181.1"/>
    </source>
</evidence>
<proteinExistence type="predicted"/>
<name>A0AAV9XHQ4_9PEZI</name>
<gene>
    <name evidence="1" type="ORF">TWF694_008550</name>
</gene>
<comment type="caution">
    <text evidence="1">The sequence shown here is derived from an EMBL/GenBank/DDBJ whole genome shotgun (WGS) entry which is preliminary data.</text>
</comment>
<keyword evidence="2" id="KW-1185">Reference proteome</keyword>
<reference evidence="1 2" key="1">
    <citation type="submission" date="2019-10" db="EMBL/GenBank/DDBJ databases">
        <authorList>
            <person name="Palmer J.M."/>
        </authorList>
    </citation>
    <scope>NUCLEOTIDE SEQUENCE [LARGE SCALE GENOMIC DNA]</scope>
    <source>
        <strain evidence="1 2">TWF694</strain>
    </source>
</reference>